<proteinExistence type="predicted"/>
<feature type="domain" description="SnoaL-like" evidence="1">
    <location>
        <begin position="14"/>
        <end position="114"/>
    </location>
</feature>
<dbReference type="OrthoDB" id="161242at2"/>
<dbReference type="InterPro" id="IPR037401">
    <property type="entry name" value="SnoaL-like"/>
</dbReference>
<name>D7AWQ4_NOCDD</name>
<evidence type="ECO:0000313" key="2">
    <source>
        <dbReference type="EMBL" id="ADH67851.1"/>
    </source>
</evidence>
<protein>
    <recommendedName>
        <fullName evidence="1">SnoaL-like domain-containing protein</fullName>
    </recommendedName>
</protein>
<dbReference type="Proteomes" id="UP000002219">
    <property type="component" value="Chromosome 1"/>
</dbReference>
<dbReference type="Gene3D" id="2.60.120.10">
    <property type="entry name" value="Jelly Rolls"/>
    <property type="match status" value="1"/>
</dbReference>
<organism evidence="2 3">
    <name type="scientific">Nocardiopsis dassonvillei (strain ATCC 23218 / DSM 43111 / CIP 107115 / JCM 7437 / KCTC 9190 / NBRC 14626 / NCTC 10488 / NRRL B-5397 / IMRU 509)</name>
    <name type="common">Actinomadura dassonvillei</name>
    <dbReference type="NCBI Taxonomy" id="446468"/>
    <lineage>
        <taxon>Bacteria</taxon>
        <taxon>Bacillati</taxon>
        <taxon>Actinomycetota</taxon>
        <taxon>Actinomycetes</taxon>
        <taxon>Streptosporangiales</taxon>
        <taxon>Nocardiopsidaceae</taxon>
        <taxon>Nocardiopsis</taxon>
    </lineage>
</organism>
<dbReference type="InterPro" id="IPR032710">
    <property type="entry name" value="NTF2-like_dom_sf"/>
</dbReference>
<dbReference type="EMBL" id="CP002040">
    <property type="protein sequence ID" value="ADH67851.1"/>
    <property type="molecule type" value="Genomic_DNA"/>
</dbReference>
<dbReference type="Gene3D" id="3.10.450.50">
    <property type="match status" value="1"/>
</dbReference>
<dbReference type="eggNOG" id="COG1917">
    <property type="taxonomic scope" value="Bacteria"/>
</dbReference>
<accession>D7AWQ4</accession>
<dbReference type="AlphaFoldDB" id="D7AWQ4"/>
<reference evidence="2 3" key="1">
    <citation type="journal article" date="2010" name="Stand. Genomic Sci.">
        <title>Complete genome sequence of Nocardiopsis dassonvillei type strain (IMRU 509).</title>
        <authorList>
            <person name="Sun H."/>
            <person name="Lapidus A."/>
            <person name="Nolan M."/>
            <person name="Lucas S."/>
            <person name="Del Rio T.G."/>
            <person name="Tice H."/>
            <person name="Cheng J.F."/>
            <person name="Tapia R."/>
            <person name="Han C."/>
            <person name="Goodwin L."/>
            <person name="Pitluck S."/>
            <person name="Pagani I."/>
            <person name="Ivanova N."/>
            <person name="Mavromatis K."/>
            <person name="Mikhailova N."/>
            <person name="Pati A."/>
            <person name="Chen A."/>
            <person name="Palaniappan K."/>
            <person name="Land M."/>
            <person name="Hauser L."/>
            <person name="Chang Y.J."/>
            <person name="Jeffries C.D."/>
            <person name="Djao O.D."/>
            <person name="Rohde M."/>
            <person name="Sikorski J."/>
            <person name="Goker M."/>
            <person name="Woyke T."/>
            <person name="Bristow J."/>
            <person name="Eisen J.A."/>
            <person name="Markowitz V."/>
            <person name="Hugenholtz P."/>
            <person name="Kyrpides N.C."/>
            <person name="Klenk H.P."/>
        </authorList>
    </citation>
    <scope>NUCLEOTIDE SEQUENCE [LARGE SCALE GENOMIC DNA]</scope>
    <source>
        <strain evidence="3">ATCC 23218 / DSM 43111 / CIP 107115 / JCM 7437 / KCTC 9190 / NBRC 14626 / NCTC 10488 / NRRL B-5397 / IMRU 509</strain>
    </source>
</reference>
<dbReference type="SUPFAM" id="SSF51182">
    <property type="entry name" value="RmlC-like cupins"/>
    <property type="match status" value="1"/>
</dbReference>
<keyword evidence="3" id="KW-1185">Reference proteome</keyword>
<dbReference type="HOGENOM" id="CLU_1160134_0_0_11"/>
<dbReference type="CDD" id="cd06990">
    <property type="entry name" value="cupin_DUF861"/>
    <property type="match status" value="1"/>
</dbReference>
<gene>
    <name evidence="2" type="ordered locus">Ndas_2431</name>
</gene>
<dbReference type="KEGG" id="nda:Ndas_2431"/>
<dbReference type="InterPro" id="IPR011051">
    <property type="entry name" value="RmlC_Cupin_sf"/>
</dbReference>
<dbReference type="SUPFAM" id="SSF54427">
    <property type="entry name" value="NTF2-like"/>
    <property type="match status" value="1"/>
</dbReference>
<evidence type="ECO:0000259" key="1">
    <source>
        <dbReference type="Pfam" id="PF12680"/>
    </source>
</evidence>
<dbReference type="InterPro" id="IPR014710">
    <property type="entry name" value="RmlC-like_jellyroll"/>
</dbReference>
<dbReference type="Pfam" id="PF12680">
    <property type="entry name" value="SnoaL_2"/>
    <property type="match status" value="1"/>
</dbReference>
<dbReference type="GeneID" id="91485008"/>
<sequence length="239" mass="26408">MSAPPQAHPSFDTDRYVRAVESADAEAMVAQYSDDARMEMIDRRTPPSAPAVLRGREEIGQALRDVCSREMTHEVLQCVSDGEHVAVTERCTYPDGGKVMSMAMLDLRDGRIVHESVVQAWDEGSVDAPQGARFDGAEQTQEFERGRMEVVRVGGRAVTRLTLMPGWRWSEHLRPLQGTDSCMRTHCGYMVSGSLACRMDDGTEREFGRGDVVFIPPGHDGWVVGGETAVMIDWCAAES</sequence>
<evidence type="ECO:0000313" key="3">
    <source>
        <dbReference type="Proteomes" id="UP000002219"/>
    </source>
</evidence>
<dbReference type="RefSeq" id="WP_013153458.1">
    <property type="nucleotide sequence ID" value="NC_014210.1"/>
</dbReference>